<sequence>MRIVYLAACTTGGSHTNGSSGGVYHWWLTHEWFIWRRGPPVAHMRIVHLAACTTGGSHTNGSSGGVYHWWLTHEWFIWRRVPLVAHTNGSSGGVYHWWLTTNGSSGGMDTGSHMRIVHLAACTTGGSQRMVHLAAWTTGSSHANSSSGGVYHWWLTHEWFIWRRVPLVAYISYSLITQFC</sequence>
<evidence type="ECO:0000313" key="1">
    <source>
        <dbReference type="EMBL" id="GBL93458.1"/>
    </source>
</evidence>
<dbReference type="AlphaFoldDB" id="A0A4Y2BN18"/>
<name>A0A4Y2BN18_ARAVE</name>
<organism evidence="1 2">
    <name type="scientific">Araneus ventricosus</name>
    <name type="common">Orbweaver spider</name>
    <name type="synonym">Epeira ventricosa</name>
    <dbReference type="NCBI Taxonomy" id="182803"/>
    <lineage>
        <taxon>Eukaryota</taxon>
        <taxon>Metazoa</taxon>
        <taxon>Ecdysozoa</taxon>
        <taxon>Arthropoda</taxon>
        <taxon>Chelicerata</taxon>
        <taxon>Arachnida</taxon>
        <taxon>Araneae</taxon>
        <taxon>Araneomorphae</taxon>
        <taxon>Entelegynae</taxon>
        <taxon>Araneoidea</taxon>
        <taxon>Araneidae</taxon>
        <taxon>Araneus</taxon>
    </lineage>
</organism>
<accession>A0A4Y2BN18</accession>
<reference evidence="1 2" key="1">
    <citation type="journal article" date="2019" name="Sci. Rep.">
        <title>Orb-weaving spider Araneus ventricosus genome elucidates the spidroin gene catalogue.</title>
        <authorList>
            <person name="Kono N."/>
            <person name="Nakamura H."/>
            <person name="Ohtoshi R."/>
            <person name="Moran D.A.P."/>
            <person name="Shinohara A."/>
            <person name="Yoshida Y."/>
            <person name="Fujiwara M."/>
            <person name="Mori M."/>
            <person name="Tomita M."/>
            <person name="Arakawa K."/>
        </authorList>
    </citation>
    <scope>NUCLEOTIDE SEQUENCE [LARGE SCALE GENOMIC DNA]</scope>
</reference>
<protein>
    <submittedName>
        <fullName evidence="1">Uncharacterized protein</fullName>
    </submittedName>
</protein>
<dbReference type="EMBL" id="BGPR01000094">
    <property type="protein sequence ID" value="GBL93458.1"/>
    <property type="molecule type" value="Genomic_DNA"/>
</dbReference>
<dbReference type="Proteomes" id="UP000499080">
    <property type="component" value="Unassembled WGS sequence"/>
</dbReference>
<proteinExistence type="predicted"/>
<keyword evidence="2" id="KW-1185">Reference proteome</keyword>
<gene>
    <name evidence="1" type="ORF">AVEN_59663_1</name>
</gene>
<comment type="caution">
    <text evidence="1">The sequence shown here is derived from an EMBL/GenBank/DDBJ whole genome shotgun (WGS) entry which is preliminary data.</text>
</comment>
<evidence type="ECO:0000313" key="2">
    <source>
        <dbReference type="Proteomes" id="UP000499080"/>
    </source>
</evidence>